<reference evidence="2" key="1">
    <citation type="submission" date="2021-12" db="EMBL/GenBank/DDBJ databases">
        <title>Enterovibrio ZSDZ35 sp. nov. and Enterovibrio ZSDZ42 sp. nov., isolated from coastal seawater in Qingdao.</title>
        <authorList>
            <person name="Zhang P."/>
        </authorList>
    </citation>
    <scope>NUCLEOTIDE SEQUENCE</scope>
    <source>
        <strain evidence="2">ZSDZ42</strain>
    </source>
</reference>
<evidence type="ECO:0000256" key="1">
    <source>
        <dbReference type="ARBA" id="ARBA00009759"/>
    </source>
</evidence>
<dbReference type="RefSeq" id="WP_274162572.1">
    <property type="nucleotide sequence ID" value="NZ_JAJUBC010000001.1"/>
</dbReference>
<dbReference type="SUPFAM" id="SSF56655">
    <property type="entry name" value="Carbohydrate phosphatase"/>
    <property type="match status" value="1"/>
</dbReference>
<gene>
    <name evidence="2" type="ORF">LRP50_00560</name>
</gene>
<dbReference type="Gene3D" id="3.30.540.10">
    <property type="entry name" value="Fructose-1,6-Bisphosphatase, subunit A, domain 1"/>
    <property type="match status" value="1"/>
</dbReference>
<sequence length="308" mass="34607">MKGDTSQMIAKLHLYTLLKMTDNTVLAVLYGMISQASKQSILPRFDGSAFNDINYKANMDIVTDADTEMQSSIIDGLHRHWPHISVLGEEQSHLMQHAVMSNDKQAFWVLDPIDGTSNFAFGIPYFCISLSLIYQGVVRLGLVYDPMRDECFFASHGAGAWFNGNRLHSRELKAKADLKHAMALVDFKRLPMALSAGLASRPPYRSQRSFGASALDWCWIAANRCQLYLHGDQKLWDYSAGQLILREAGGMSCAFDGSSVFNNSLQSRTVIGASHPFLFEQWREWLSPYLHSFDSPMKRGDVRLIDPG</sequence>
<dbReference type="InterPro" id="IPR000760">
    <property type="entry name" value="Inositol_monophosphatase-like"/>
</dbReference>
<dbReference type="PANTHER" id="PTHR20854">
    <property type="entry name" value="INOSITOL MONOPHOSPHATASE"/>
    <property type="match status" value="1"/>
</dbReference>
<comment type="similarity">
    <text evidence="1">Belongs to the inositol monophosphatase superfamily.</text>
</comment>
<dbReference type="Proteomes" id="UP001149400">
    <property type="component" value="Unassembled WGS sequence"/>
</dbReference>
<comment type="caution">
    <text evidence="2">The sequence shown here is derived from an EMBL/GenBank/DDBJ whole genome shotgun (WGS) entry which is preliminary data.</text>
</comment>
<dbReference type="EMBL" id="JAJUBC010000001">
    <property type="protein sequence ID" value="MDD1791619.1"/>
    <property type="molecule type" value="Genomic_DNA"/>
</dbReference>
<proteinExistence type="inferred from homology"/>
<accession>A0ABT5QUD0</accession>
<evidence type="ECO:0000313" key="2">
    <source>
        <dbReference type="EMBL" id="MDD1791619.1"/>
    </source>
</evidence>
<dbReference type="Gene3D" id="3.40.190.80">
    <property type="match status" value="1"/>
</dbReference>
<organism evidence="2 3">
    <name type="scientific">Enterovibrio gelatinilyticus</name>
    <dbReference type="NCBI Taxonomy" id="2899819"/>
    <lineage>
        <taxon>Bacteria</taxon>
        <taxon>Pseudomonadati</taxon>
        <taxon>Pseudomonadota</taxon>
        <taxon>Gammaproteobacteria</taxon>
        <taxon>Vibrionales</taxon>
        <taxon>Vibrionaceae</taxon>
        <taxon>Enterovibrio</taxon>
    </lineage>
</organism>
<evidence type="ECO:0000313" key="3">
    <source>
        <dbReference type="Proteomes" id="UP001149400"/>
    </source>
</evidence>
<dbReference type="PANTHER" id="PTHR20854:SF4">
    <property type="entry name" value="INOSITOL-1-MONOPHOSPHATASE-RELATED"/>
    <property type="match status" value="1"/>
</dbReference>
<dbReference type="PRINTS" id="PR00377">
    <property type="entry name" value="IMPHPHTASES"/>
</dbReference>
<dbReference type="Pfam" id="PF00459">
    <property type="entry name" value="Inositol_P"/>
    <property type="match status" value="1"/>
</dbReference>
<name>A0ABT5QUD0_9GAMM</name>
<keyword evidence="3" id="KW-1185">Reference proteome</keyword>
<protein>
    <submittedName>
        <fullName evidence="2">Inositol monophosphatase</fullName>
    </submittedName>
</protein>